<dbReference type="SUPFAM" id="SSF57716">
    <property type="entry name" value="Glucocorticoid receptor-like (DNA-binding domain)"/>
    <property type="match status" value="1"/>
</dbReference>
<dbReference type="RefSeq" id="WP_303499297.1">
    <property type="nucleotide sequence ID" value="NZ_JAUOPU010000008.1"/>
</dbReference>
<dbReference type="AlphaFoldDB" id="A0AAW7Y361"/>
<sequence length="80" mass="9057">MTDLIDCAATETDAYIADCIRRQRKLVEIPDEDESGRYCLGCTSKIDPRRIEKTPEAVRCVPCETVIENMGKEKKGKHGR</sequence>
<evidence type="ECO:0000313" key="2">
    <source>
        <dbReference type="Proteomes" id="UP001170624"/>
    </source>
</evidence>
<protein>
    <submittedName>
        <fullName evidence="1">TraR/DksA family transcriptional regulator</fullName>
    </submittedName>
</protein>
<name>A0AAW7Y361_9GAMM</name>
<comment type="caution">
    <text evidence="1">The sequence shown here is derived from an EMBL/GenBank/DDBJ whole genome shotgun (WGS) entry which is preliminary data.</text>
</comment>
<reference evidence="1" key="1">
    <citation type="submission" date="2023-07" db="EMBL/GenBank/DDBJ databases">
        <title>Genome content predicts the carbon catabolic preferences of heterotrophic bacteria.</title>
        <authorList>
            <person name="Gralka M."/>
        </authorList>
    </citation>
    <scope>NUCLEOTIDE SEQUENCE</scope>
    <source>
        <strain evidence="1">G2M05</strain>
    </source>
</reference>
<accession>A0AAW7Y361</accession>
<evidence type="ECO:0000313" key="1">
    <source>
        <dbReference type="EMBL" id="MDO6542802.1"/>
    </source>
</evidence>
<dbReference type="Proteomes" id="UP001170624">
    <property type="component" value="Unassembled WGS sequence"/>
</dbReference>
<organism evidence="1 2">
    <name type="scientific">Photobacterium sanguinicancri</name>
    <dbReference type="NCBI Taxonomy" id="875932"/>
    <lineage>
        <taxon>Bacteria</taxon>
        <taxon>Pseudomonadati</taxon>
        <taxon>Pseudomonadota</taxon>
        <taxon>Gammaproteobacteria</taxon>
        <taxon>Vibrionales</taxon>
        <taxon>Vibrionaceae</taxon>
        <taxon>Photobacterium</taxon>
    </lineage>
</organism>
<dbReference type="EMBL" id="JAUOPU010000008">
    <property type="protein sequence ID" value="MDO6542802.1"/>
    <property type="molecule type" value="Genomic_DNA"/>
</dbReference>
<gene>
    <name evidence="1" type="ORF">Q4568_09675</name>
</gene>
<proteinExistence type="predicted"/>